<name>A0A1G4M977_LACFM</name>
<evidence type="ECO:0000313" key="1">
    <source>
        <dbReference type="EMBL" id="SCW00377.1"/>
    </source>
</evidence>
<dbReference type="EMBL" id="LT598485">
    <property type="protein sequence ID" value="SCW00377.1"/>
    <property type="molecule type" value="Genomic_DNA"/>
</dbReference>
<sequence length="130" mass="14357">MSDSIEYPTEDDVFSFSLANQPTAQWSAQWNGLGSTVTPPLLSNTPDSYTHEEHEDEFLISSPLMYAVQSNGRLDDDLFRLDQDELACGVANDASFAACSATPRVLVENSESELFANAAQENYRLWLTGV</sequence>
<reference evidence="1 2" key="1">
    <citation type="submission" date="2016-03" db="EMBL/GenBank/DDBJ databases">
        <authorList>
            <person name="Devillers H."/>
        </authorList>
    </citation>
    <scope>NUCLEOTIDE SEQUENCE [LARGE SCALE GENOMIC DNA]</scope>
    <source>
        <strain evidence="1">CBS 6772</strain>
    </source>
</reference>
<gene>
    <name evidence="1" type="ORF">LAFE_0C02850G</name>
</gene>
<keyword evidence="2" id="KW-1185">Reference proteome</keyword>
<protein>
    <submittedName>
        <fullName evidence="1">LAFE_0C02850g1_1</fullName>
    </submittedName>
</protein>
<dbReference type="Proteomes" id="UP000190831">
    <property type="component" value="Chromosome C"/>
</dbReference>
<evidence type="ECO:0000313" key="2">
    <source>
        <dbReference type="Proteomes" id="UP000190831"/>
    </source>
</evidence>
<organism evidence="1 2">
    <name type="scientific">Lachancea fermentati</name>
    <name type="common">Zygosaccharomyces fermentati</name>
    <dbReference type="NCBI Taxonomy" id="4955"/>
    <lineage>
        <taxon>Eukaryota</taxon>
        <taxon>Fungi</taxon>
        <taxon>Dikarya</taxon>
        <taxon>Ascomycota</taxon>
        <taxon>Saccharomycotina</taxon>
        <taxon>Saccharomycetes</taxon>
        <taxon>Saccharomycetales</taxon>
        <taxon>Saccharomycetaceae</taxon>
        <taxon>Lachancea</taxon>
    </lineage>
</organism>
<accession>A0A1G4M977</accession>
<dbReference type="AlphaFoldDB" id="A0A1G4M977"/>
<dbReference type="OrthoDB" id="4033322at2759"/>
<proteinExistence type="predicted"/>